<evidence type="ECO:0000313" key="2">
    <source>
        <dbReference type="EMBL" id="SEM13398.1"/>
    </source>
</evidence>
<feature type="domain" description="Outer membrane channel protein CpnT-like N-terminal" evidence="1">
    <location>
        <begin position="17"/>
        <end position="137"/>
    </location>
</feature>
<evidence type="ECO:0000259" key="1">
    <source>
        <dbReference type="Pfam" id="PF25547"/>
    </source>
</evidence>
<dbReference type="Pfam" id="PF25547">
    <property type="entry name" value="WXG100_2"/>
    <property type="match status" value="1"/>
</dbReference>
<sequence>MAVDDLPGPVVTFLNVIGVPWPYLNEDDVRHFATMVRAFGRAVEQTHQDTTAALSDFAQAYQGAATQRMQAGWAQLSERHVQELVEGCRILADALDVGAEVIVAQKVEALAELVAMAATFVADQAAAVATAGLAEAAVPVIIEAGKALLETLKQQIIQYITGQIIEAAAKPLFAKVEAAMSGLDWSQTSGSGTGAAEGFSLDHAAASAHLEILRGHAETFRGHAQTLNSGLDGLAF</sequence>
<gene>
    <name evidence="2" type="ORF">SAMN05414137_11938</name>
</gene>
<accession>A0A1H7VX70</accession>
<dbReference type="eggNOG" id="COG3170">
    <property type="taxonomic scope" value="Bacteria"/>
</dbReference>
<dbReference type="EMBL" id="FOAZ01000019">
    <property type="protein sequence ID" value="SEM13398.1"/>
    <property type="molecule type" value="Genomic_DNA"/>
</dbReference>
<name>A0A1H7VX70_STRJI</name>
<keyword evidence="3" id="KW-1185">Reference proteome</keyword>
<evidence type="ECO:0000313" key="3">
    <source>
        <dbReference type="Proteomes" id="UP000183015"/>
    </source>
</evidence>
<organism evidence="2 3">
    <name type="scientific">Streptacidiphilus jiangxiensis</name>
    <dbReference type="NCBI Taxonomy" id="235985"/>
    <lineage>
        <taxon>Bacteria</taxon>
        <taxon>Bacillati</taxon>
        <taxon>Actinomycetota</taxon>
        <taxon>Actinomycetes</taxon>
        <taxon>Kitasatosporales</taxon>
        <taxon>Streptomycetaceae</taxon>
        <taxon>Streptacidiphilus</taxon>
    </lineage>
</organism>
<dbReference type="STRING" id="235985.SAMN05414137_11938"/>
<dbReference type="AlphaFoldDB" id="A0A1H7VX70"/>
<dbReference type="OrthoDB" id="9111418at2"/>
<protein>
    <recommendedName>
        <fullName evidence="1">Outer membrane channel protein CpnT-like N-terminal domain-containing protein</fullName>
    </recommendedName>
</protein>
<proteinExistence type="predicted"/>
<dbReference type="InterPro" id="IPR057746">
    <property type="entry name" value="CpnT-like_N"/>
</dbReference>
<dbReference type="Proteomes" id="UP000183015">
    <property type="component" value="Unassembled WGS sequence"/>
</dbReference>
<reference evidence="3" key="1">
    <citation type="submission" date="2016-10" db="EMBL/GenBank/DDBJ databases">
        <authorList>
            <person name="Varghese N."/>
        </authorList>
    </citation>
    <scope>NUCLEOTIDE SEQUENCE [LARGE SCALE GENOMIC DNA]</scope>
    <source>
        <strain evidence="3">DSM 45096 / BCRC 16803 / CGMCC 4.1857 / CIP 109030 / JCM 12277 / KCTC 19219 / NBRC 100920 / 33214</strain>
    </source>
</reference>